<evidence type="ECO:0000256" key="1">
    <source>
        <dbReference type="SAM" id="MobiDB-lite"/>
    </source>
</evidence>
<feature type="compositionally biased region" description="Low complexity" evidence="1">
    <location>
        <begin position="56"/>
        <end position="69"/>
    </location>
</feature>
<dbReference type="AlphaFoldDB" id="A0A0D2L4U0"/>
<protein>
    <submittedName>
        <fullName evidence="2">Uncharacterized protein</fullName>
    </submittedName>
</protein>
<dbReference type="VEuPathDB" id="FungiDB:Z520_00776"/>
<dbReference type="GeneID" id="27706522"/>
<evidence type="ECO:0000313" key="2">
    <source>
        <dbReference type="EMBL" id="KIY04084.1"/>
    </source>
</evidence>
<feature type="compositionally biased region" description="Basic residues" evidence="1">
    <location>
        <begin position="7"/>
        <end position="16"/>
    </location>
</feature>
<feature type="compositionally biased region" description="Acidic residues" evidence="1">
    <location>
        <begin position="196"/>
        <end position="207"/>
    </location>
</feature>
<organism evidence="2 3">
    <name type="scientific">Fonsecaea multimorphosa CBS 102226</name>
    <dbReference type="NCBI Taxonomy" id="1442371"/>
    <lineage>
        <taxon>Eukaryota</taxon>
        <taxon>Fungi</taxon>
        <taxon>Dikarya</taxon>
        <taxon>Ascomycota</taxon>
        <taxon>Pezizomycotina</taxon>
        <taxon>Eurotiomycetes</taxon>
        <taxon>Chaetothyriomycetidae</taxon>
        <taxon>Chaetothyriales</taxon>
        <taxon>Herpotrichiellaceae</taxon>
        <taxon>Fonsecaea</taxon>
    </lineage>
</organism>
<evidence type="ECO:0000313" key="3">
    <source>
        <dbReference type="Proteomes" id="UP000053411"/>
    </source>
</evidence>
<dbReference type="OrthoDB" id="1112980at2759"/>
<name>A0A0D2L4U0_9EURO</name>
<feature type="region of interest" description="Disordered" evidence="1">
    <location>
        <begin position="182"/>
        <end position="216"/>
    </location>
</feature>
<proteinExistence type="predicted"/>
<dbReference type="InterPro" id="IPR027921">
    <property type="entry name" value="NOPCHAP1"/>
</dbReference>
<reference evidence="2 3" key="1">
    <citation type="submission" date="2015-01" db="EMBL/GenBank/DDBJ databases">
        <title>The Genome Sequence of Fonsecaea multimorphosa CBS 102226.</title>
        <authorList>
            <consortium name="The Broad Institute Genomics Platform"/>
            <person name="Cuomo C."/>
            <person name="de Hoog S."/>
            <person name="Gorbushina A."/>
            <person name="Stielow B."/>
            <person name="Teixiera M."/>
            <person name="Abouelleil A."/>
            <person name="Chapman S.B."/>
            <person name="Priest M."/>
            <person name="Young S.K."/>
            <person name="Wortman J."/>
            <person name="Nusbaum C."/>
            <person name="Birren B."/>
        </authorList>
    </citation>
    <scope>NUCLEOTIDE SEQUENCE [LARGE SCALE GENOMIC DNA]</scope>
    <source>
        <strain evidence="2 3">CBS 102226</strain>
    </source>
</reference>
<sequence length="239" mass="26239">MSDHKDRRPAKQRRLHGIPLLEQPSPVEDDEDSSSSSSSSSIQLPTTRLSHRLLKSSNSLPTENSSSDGESGEEDVEETTSSSDSEDSDSDDMSEEDEEDEGDDVEDHVAASGPGIPRYTTLPSRGSDLKSRLQSFLPQLQQANEELENSGEVVDNRIDHVSDEAEHYIEMEVGLGVLSEQNDDATQVRLPHTLPSEDEDNEDDDEIKDGQEGLEHSVLSPLIGMNGTKGIKRKIEELG</sequence>
<dbReference type="PANTHER" id="PTHR38489">
    <property type="entry name" value="HISTONE CHAPERONE DOMAIN-CONTAINING PROTEIN"/>
    <property type="match status" value="1"/>
</dbReference>
<accession>A0A0D2L4U0</accession>
<feature type="compositionally biased region" description="Acidic residues" evidence="1">
    <location>
        <begin position="70"/>
        <end position="106"/>
    </location>
</feature>
<dbReference type="Pfam" id="PF15370">
    <property type="entry name" value="NOPCHAP1"/>
    <property type="match status" value="1"/>
</dbReference>
<dbReference type="EMBL" id="KN848062">
    <property type="protein sequence ID" value="KIY04084.1"/>
    <property type="molecule type" value="Genomic_DNA"/>
</dbReference>
<gene>
    <name evidence="2" type="ORF">Z520_00776</name>
</gene>
<dbReference type="GO" id="GO:0000492">
    <property type="term" value="P:box C/D snoRNP assembly"/>
    <property type="evidence" value="ECO:0007669"/>
    <property type="project" value="InterPro"/>
</dbReference>
<keyword evidence="3" id="KW-1185">Reference proteome</keyword>
<dbReference type="PANTHER" id="PTHR38489:SF1">
    <property type="entry name" value="HISTONE CHAPERONE DOMAIN-CONTAINING PROTEIN"/>
    <property type="match status" value="1"/>
</dbReference>
<dbReference type="RefSeq" id="XP_016638206.1">
    <property type="nucleotide sequence ID" value="XM_016771296.1"/>
</dbReference>
<feature type="region of interest" description="Disordered" evidence="1">
    <location>
        <begin position="1"/>
        <end position="130"/>
    </location>
</feature>
<dbReference type="STRING" id="1442371.A0A0D2L4U0"/>
<dbReference type="Proteomes" id="UP000053411">
    <property type="component" value="Unassembled WGS sequence"/>
</dbReference>